<evidence type="ECO:0000313" key="1">
    <source>
        <dbReference type="EMBL" id="TRW22695.1"/>
    </source>
</evidence>
<evidence type="ECO:0008006" key="3">
    <source>
        <dbReference type="Google" id="ProtNLM"/>
    </source>
</evidence>
<protein>
    <recommendedName>
        <fullName evidence="3">Normocyte-binding protein</fullName>
    </recommendedName>
</protein>
<proteinExistence type="predicted"/>
<sequence length="430" mass="51097">MRKPFYEEDFNVEKYVNKQILEMDSISDRILYKQMAESFMIDLFDMTRKEISKISKSVIDELERKEEKVEIYTSVIENSKYDKTDTFLCPIYETEKRKDIDIVKIQETLSKGELYCLDSIYIKEKYSKLIQIKENNTFDGKIETTEGIYDAVFEINFDNRCLNKLKEIYKAFMNNAVMYNTLCIAHLIRMYTLSIKEIKSDNVKGDFVKYKIDYKKLNVLEDIIPLWNIREVKEKTSAFPIGINGSIKYEHIVLNSAFYKNSEHLVANTDVNIYFKKKNKHNITIACDEMQPREWLFYEFRPKYKIESYEYKVLSNIYKSNLADLLQNEYKSKISTYAQLQRVINQNPYNNILSLEKVGVLDAYSSNIQSYSMSEFLNDEIVNNQDKKILLLTFKTADIEEYLVEDFMSYITTIMQEYMQEYHCIGKIQV</sequence>
<dbReference type="EMBL" id="VJXW01000024">
    <property type="protein sequence ID" value="TRW22695.1"/>
    <property type="molecule type" value="Genomic_DNA"/>
</dbReference>
<reference evidence="1 2" key="1">
    <citation type="submission" date="2019-07" db="EMBL/GenBank/DDBJ databases">
        <title>Criibacterium bergeronii gen. nov., sp. nov. isolated from human clinical samples.</title>
        <authorList>
            <person name="Maheux A.F."/>
            <person name="Boudreau D.K."/>
            <person name="Berube E."/>
            <person name="Brodeur S."/>
            <person name="Bernard K.A."/>
            <person name="Abed J.Y."/>
            <person name="Ducrey E."/>
            <person name="Guay E.F."/>
            <person name="Raymond F."/>
            <person name="Corbeil J."/>
            <person name="Domingo M.-C."/>
            <person name="Roy P.H."/>
            <person name="Boissinot M."/>
            <person name="Tocheva E.I."/>
            <person name="Omar R.F."/>
        </authorList>
    </citation>
    <scope>NUCLEOTIDE SEQUENCE [LARGE SCALE GENOMIC DNA]</scope>
    <source>
        <strain evidence="1 2">CCRI-24246</strain>
    </source>
</reference>
<organism evidence="1 2">
    <name type="scientific">Criibacterium bergeronii</name>
    <dbReference type="NCBI Taxonomy" id="1871336"/>
    <lineage>
        <taxon>Bacteria</taxon>
        <taxon>Bacillati</taxon>
        <taxon>Bacillota</taxon>
        <taxon>Clostridia</taxon>
        <taxon>Peptostreptococcales</taxon>
        <taxon>Filifactoraceae</taxon>
        <taxon>Criibacterium</taxon>
    </lineage>
</organism>
<dbReference type="OrthoDB" id="1661761at2"/>
<dbReference type="AlphaFoldDB" id="A0A552UWW0"/>
<gene>
    <name evidence="1" type="ORF">FL857_10980</name>
</gene>
<name>A0A552UWW0_9FIRM</name>
<comment type="caution">
    <text evidence="1">The sequence shown here is derived from an EMBL/GenBank/DDBJ whole genome shotgun (WGS) entry which is preliminary data.</text>
</comment>
<dbReference type="RefSeq" id="WP_144398845.1">
    <property type="nucleotide sequence ID" value="NZ_VJXW01000024.1"/>
</dbReference>
<dbReference type="Proteomes" id="UP000319424">
    <property type="component" value="Unassembled WGS sequence"/>
</dbReference>
<evidence type="ECO:0000313" key="2">
    <source>
        <dbReference type="Proteomes" id="UP000319424"/>
    </source>
</evidence>
<accession>A0A552UWW0</accession>